<sequence length="321" mass="36631">MNSHLGLKKLIKNKGMLLLLVGVLVSCENGTPKKQEEIKKEKKSVELDGTYYFASQEKSSSDSSKYNYHFIEFEVNDTNHVKGTFYYKPYGTDGAQGSFKGVIDSSGVLKIERKFLAEGEIFKEKLNLTLRGNEIELGYNDSNGVEATLPQVDELNYSKIFKGYQQQLLKNHLNTTDRSRLMTLSNLKNSMGYTDEDMAKLKFMEAMADLDNDPYEIEYLLYVIDPMLCGSGGCNLYLLKEDGSILQKLTVTSPPIYIDIQEIASIKKGQWRNFYVYSDGMRMVAPLDGKYPSNPSILQEIQKEELQSFPEQYQLIMDYLE</sequence>
<gene>
    <name evidence="1" type="ORF">J4050_01380</name>
</gene>
<name>A0ABS3SY32_9FLAO</name>
<evidence type="ECO:0000313" key="2">
    <source>
        <dbReference type="Proteomes" id="UP000676776"/>
    </source>
</evidence>
<dbReference type="Proteomes" id="UP000676776">
    <property type="component" value="Unassembled WGS sequence"/>
</dbReference>
<dbReference type="EMBL" id="JAGEVF010000001">
    <property type="protein sequence ID" value="MBO3115377.1"/>
    <property type="molecule type" value="Genomic_DNA"/>
</dbReference>
<proteinExistence type="predicted"/>
<comment type="caution">
    <text evidence="1">The sequence shown here is derived from an EMBL/GenBank/DDBJ whole genome shotgun (WGS) entry which is preliminary data.</text>
</comment>
<evidence type="ECO:0008006" key="3">
    <source>
        <dbReference type="Google" id="ProtNLM"/>
    </source>
</evidence>
<keyword evidence="2" id="KW-1185">Reference proteome</keyword>
<accession>A0ABS3SY32</accession>
<organism evidence="1 2">
    <name type="scientific">Winogradskyella pelagia</name>
    <dbReference type="NCBI Taxonomy" id="2819984"/>
    <lineage>
        <taxon>Bacteria</taxon>
        <taxon>Pseudomonadati</taxon>
        <taxon>Bacteroidota</taxon>
        <taxon>Flavobacteriia</taxon>
        <taxon>Flavobacteriales</taxon>
        <taxon>Flavobacteriaceae</taxon>
        <taxon>Winogradskyella</taxon>
    </lineage>
</organism>
<reference evidence="1 2" key="1">
    <citation type="submission" date="2021-03" db="EMBL/GenBank/DDBJ databases">
        <title>Winogradskyella sp. nov., isolated from costal sediment.</title>
        <authorList>
            <person name="Gao C."/>
        </authorList>
    </citation>
    <scope>NUCLEOTIDE SEQUENCE [LARGE SCALE GENOMIC DNA]</scope>
    <source>
        <strain evidence="1 2">DF17</strain>
    </source>
</reference>
<protein>
    <recommendedName>
        <fullName evidence="3">Lipoprotein</fullName>
    </recommendedName>
</protein>
<dbReference type="RefSeq" id="WP_208152145.1">
    <property type="nucleotide sequence ID" value="NZ_JAGEVF010000001.1"/>
</dbReference>
<evidence type="ECO:0000313" key="1">
    <source>
        <dbReference type="EMBL" id="MBO3115377.1"/>
    </source>
</evidence>